<keyword evidence="4" id="KW-0547">Nucleotide-binding</keyword>
<comment type="similarity">
    <text evidence="1">Belongs to the SIMIBI class G3E GTPase family. HypB/HupM subfamily.</text>
</comment>
<accession>A0A4V2S0R3</accession>
<dbReference type="GO" id="GO:0005525">
    <property type="term" value="F:GTP binding"/>
    <property type="evidence" value="ECO:0007669"/>
    <property type="project" value="UniProtKB-KW"/>
</dbReference>
<dbReference type="Pfam" id="PF02492">
    <property type="entry name" value="cobW"/>
    <property type="match status" value="1"/>
</dbReference>
<organism evidence="10 11">
    <name type="scientific">Kribbella steppae</name>
    <dbReference type="NCBI Taxonomy" id="2512223"/>
    <lineage>
        <taxon>Bacteria</taxon>
        <taxon>Bacillati</taxon>
        <taxon>Actinomycetota</taxon>
        <taxon>Actinomycetes</taxon>
        <taxon>Propionibacteriales</taxon>
        <taxon>Kribbellaceae</taxon>
        <taxon>Kribbella</taxon>
    </lineage>
</organism>
<name>A0A4V2S0R3_9ACTN</name>
<evidence type="ECO:0000256" key="6">
    <source>
        <dbReference type="ARBA" id="ARBA00022833"/>
    </source>
</evidence>
<dbReference type="PANTHER" id="PTHR30134">
    <property type="entry name" value="HYDROGENASE PROTEIN ASSEMBLY PROTEIN, NICKEL CHAPERONE"/>
    <property type="match status" value="1"/>
</dbReference>
<comment type="caution">
    <text evidence="10">The sequence shown here is derived from an EMBL/GenBank/DDBJ whole genome shotgun (WGS) entry which is preliminary data.</text>
</comment>
<feature type="domain" description="CobW/HypB/UreG nucleotide-binding" evidence="9">
    <location>
        <begin position="88"/>
        <end position="248"/>
    </location>
</feature>
<dbReference type="GO" id="GO:0051604">
    <property type="term" value="P:protein maturation"/>
    <property type="evidence" value="ECO:0007669"/>
    <property type="project" value="InterPro"/>
</dbReference>
<dbReference type="InterPro" id="IPR003495">
    <property type="entry name" value="CobW/HypB/UreG_nucleotide-bd"/>
</dbReference>
<keyword evidence="11" id="KW-1185">Reference proteome</keyword>
<evidence type="ECO:0000256" key="7">
    <source>
        <dbReference type="ARBA" id="ARBA00023134"/>
    </source>
</evidence>
<dbReference type="GO" id="GO:0003924">
    <property type="term" value="F:GTPase activity"/>
    <property type="evidence" value="ECO:0007669"/>
    <property type="project" value="InterPro"/>
</dbReference>
<evidence type="ECO:0000313" key="10">
    <source>
        <dbReference type="EMBL" id="TCO33700.1"/>
    </source>
</evidence>
<feature type="region of interest" description="Disordered" evidence="8">
    <location>
        <begin position="23"/>
        <end position="53"/>
    </location>
</feature>
<evidence type="ECO:0000256" key="3">
    <source>
        <dbReference type="ARBA" id="ARBA00022723"/>
    </source>
</evidence>
<evidence type="ECO:0000256" key="2">
    <source>
        <dbReference type="ARBA" id="ARBA00022596"/>
    </source>
</evidence>
<keyword evidence="5" id="KW-0378">Hydrolase</keyword>
<dbReference type="Gene3D" id="3.40.50.300">
    <property type="entry name" value="P-loop containing nucleotide triphosphate hydrolases"/>
    <property type="match status" value="1"/>
</dbReference>
<proteinExistence type="inferred from homology"/>
<reference evidence="10 11" key="1">
    <citation type="journal article" date="2015" name="Stand. Genomic Sci.">
        <title>Genomic Encyclopedia of Bacterial and Archaeal Type Strains, Phase III: the genomes of soil and plant-associated and newly described type strains.</title>
        <authorList>
            <person name="Whitman W.B."/>
            <person name="Woyke T."/>
            <person name="Klenk H.P."/>
            <person name="Zhou Y."/>
            <person name="Lilburn T.G."/>
            <person name="Beck B.J."/>
            <person name="De Vos P."/>
            <person name="Vandamme P."/>
            <person name="Eisen J.A."/>
            <person name="Garrity G."/>
            <person name="Hugenholtz P."/>
            <person name="Kyrpides N.C."/>
        </authorList>
    </citation>
    <scope>NUCLEOTIDE SEQUENCE [LARGE SCALE GENOMIC DNA]</scope>
    <source>
        <strain evidence="10 11">VKM Ac-2572</strain>
    </source>
</reference>
<dbReference type="InterPro" id="IPR027417">
    <property type="entry name" value="P-loop_NTPase"/>
</dbReference>
<gene>
    <name evidence="10" type="ORF">EV652_103702</name>
</gene>
<dbReference type="SUPFAM" id="SSF52540">
    <property type="entry name" value="P-loop containing nucleoside triphosphate hydrolases"/>
    <property type="match status" value="1"/>
</dbReference>
<dbReference type="GO" id="GO:0016151">
    <property type="term" value="F:nickel cation binding"/>
    <property type="evidence" value="ECO:0007669"/>
    <property type="project" value="InterPro"/>
</dbReference>
<evidence type="ECO:0000256" key="4">
    <source>
        <dbReference type="ARBA" id="ARBA00022741"/>
    </source>
</evidence>
<dbReference type="GO" id="GO:0008270">
    <property type="term" value="F:zinc ion binding"/>
    <property type="evidence" value="ECO:0007669"/>
    <property type="project" value="TreeGrafter"/>
</dbReference>
<sequence>MCSTCGCSGEDGTTRVTLVDGPETAHEHDHPYEHGHGHGHGHEHGHGHGHGHEAGTRTVLLEQDILAKNDLLAAANRHRLAEHAVTAINLMSSPGSGKTTLLERTVRDLAGHRETLVIEGDQETWLDAQRIRATGSRVVQINTGAGCHLDAEMLDRGLTELAPPDGSLVFVENVGNLVCPALFDLGEAARVVIISVTEGADKPAKYPYMFRTADLVLLNKIDLLPYVDFDVDLCLGLIHQVKPDVEMLPVSATRGDGLDSWHDWLAAR</sequence>
<dbReference type="AlphaFoldDB" id="A0A4V2S0R3"/>
<keyword evidence="2" id="KW-0533">Nickel</keyword>
<keyword evidence="6" id="KW-0862">Zinc</keyword>
<evidence type="ECO:0000256" key="1">
    <source>
        <dbReference type="ARBA" id="ARBA00006211"/>
    </source>
</evidence>
<dbReference type="RefSeq" id="WP_132209126.1">
    <property type="nucleotide sequence ID" value="NZ_SLWN01000003.1"/>
</dbReference>
<evidence type="ECO:0000256" key="8">
    <source>
        <dbReference type="SAM" id="MobiDB-lite"/>
    </source>
</evidence>
<dbReference type="NCBIfam" id="TIGR00073">
    <property type="entry name" value="hypB"/>
    <property type="match status" value="1"/>
</dbReference>
<evidence type="ECO:0000313" key="11">
    <source>
        <dbReference type="Proteomes" id="UP000294508"/>
    </source>
</evidence>
<dbReference type="InterPro" id="IPR004392">
    <property type="entry name" value="Hyd_mat_HypB"/>
</dbReference>
<evidence type="ECO:0000259" key="9">
    <source>
        <dbReference type="Pfam" id="PF02492"/>
    </source>
</evidence>
<keyword evidence="3" id="KW-0479">Metal-binding</keyword>
<dbReference type="Proteomes" id="UP000294508">
    <property type="component" value="Unassembled WGS sequence"/>
</dbReference>
<dbReference type="CDD" id="cd05390">
    <property type="entry name" value="HypB"/>
    <property type="match status" value="1"/>
</dbReference>
<dbReference type="PANTHER" id="PTHR30134:SF2">
    <property type="entry name" value="HYDROGENASE MATURATION FACTOR HYPB"/>
    <property type="match status" value="1"/>
</dbReference>
<keyword evidence="7" id="KW-0342">GTP-binding</keyword>
<evidence type="ECO:0000256" key="5">
    <source>
        <dbReference type="ARBA" id="ARBA00022801"/>
    </source>
</evidence>
<dbReference type="OrthoDB" id="9802035at2"/>
<protein>
    <submittedName>
        <fullName evidence="10">Hydrogenase nickel incorporation protein HypB</fullName>
    </submittedName>
</protein>
<dbReference type="EMBL" id="SLWN01000003">
    <property type="protein sequence ID" value="TCO33700.1"/>
    <property type="molecule type" value="Genomic_DNA"/>
</dbReference>